<comment type="similarity">
    <text evidence="5">Belongs to the NtaA/SnaA/DszA monooxygenase family.</text>
</comment>
<sequence>MATETPTIPIPATVAVETQTPTPMEAASEAITAPPAKADVPKKKKMIHLCFFDTCCAGNHMNAGQWKREGDSTKDKDKLPYWLWMAKLAEKGKITCIFLADTYGGHEVYTGSMAPVLRGGTQAGFIDPFMVVSAMAGVTNNVSIAVTGSTSYIPPNINARAFSSLDHLSNGRVGWNIVTSFSKSAARAFGQKDVLSHDERYDMAEEYMQLMYKMWNGSWADDAKVWDTVNNMAYDPEKTRKFKHEGKYFAFEGRHQSSPSPQRTPFLFQAGTSKSGMRFAARHAEGIYTGGIKPEGTKDGIAAIRAQAAALGRDPSTIKAFIGLSPVLGRTLEEAQAKFDLAVKHADAHAGLAQFCGYSGLDLSKFPFDEPLDVGNMEESGNAIHTIIRALNEGDTSGLPWTPRRIGLFQALGGFHPMPVGTPEMVANELETWIDIADVDGFNIAYVSNPGSFEDVVELLVPELQKRGLMQTEYAVPGGTMRENLLRQPGQKKLRDDHFGSQFSWENWTPSDEELVDSVKAENASAVKADPRMDATDEKQPAETVLPVRSTSETTVGA</sequence>
<evidence type="ECO:0000256" key="1">
    <source>
        <dbReference type="ARBA" id="ARBA00022630"/>
    </source>
</evidence>
<evidence type="ECO:0000256" key="4">
    <source>
        <dbReference type="ARBA" id="ARBA00023033"/>
    </source>
</evidence>
<dbReference type="EMBL" id="PDLM01000002">
    <property type="protein sequence ID" value="RDW84352.1"/>
    <property type="molecule type" value="Genomic_DNA"/>
</dbReference>
<dbReference type="GO" id="GO:0016705">
    <property type="term" value="F:oxidoreductase activity, acting on paired donors, with incorporation or reduction of molecular oxygen"/>
    <property type="evidence" value="ECO:0007669"/>
    <property type="project" value="InterPro"/>
</dbReference>
<accession>A0A3D8SDF5</accession>
<dbReference type="AlphaFoldDB" id="A0A3D8SDF5"/>
<evidence type="ECO:0000313" key="8">
    <source>
        <dbReference type="EMBL" id="RDW84352.1"/>
    </source>
</evidence>
<evidence type="ECO:0000259" key="7">
    <source>
        <dbReference type="Pfam" id="PF00296"/>
    </source>
</evidence>
<evidence type="ECO:0000256" key="2">
    <source>
        <dbReference type="ARBA" id="ARBA00022643"/>
    </source>
</evidence>
<feature type="compositionally biased region" description="Polar residues" evidence="6">
    <location>
        <begin position="549"/>
        <end position="558"/>
    </location>
</feature>
<feature type="region of interest" description="Disordered" evidence="6">
    <location>
        <begin position="521"/>
        <end position="558"/>
    </location>
</feature>
<dbReference type="PANTHER" id="PTHR30011:SF16">
    <property type="entry name" value="C2H2 FINGER DOMAIN TRANSCRIPTION FACTOR (EUROFUNG)-RELATED"/>
    <property type="match status" value="1"/>
</dbReference>
<feature type="domain" description="Luciferase-like" evidence="7">
    <location>
        <begin position="70"/>
        <end position="434"/>
    </location>
</feature>
<dbReference type="GO" id="GO:0004497">
    <property type="term" value="F:monooxygenase activity"/>
    <property type="evidence" value="ECO:0007669"/>
    <property type="project" value="UniProtKB-KW"/>
</dbReference>
<dbReference type="NCBIfam" id="TIGR03860">
    <property type="entry name" value="FMN_nitrolo"/>
    <property type="match status" value="1"/>
</dbReference>
<feature type="compositionally biased region" description="Basic and acidic residues" evidence="6">
    <location>
        <begin position="529"/>
        <end position="541"/>
    </location>
</feature>
<keyword evidence="2" id="KW-0288">FMN</keyword>
<evidence type="ECO:0000313" key="9">
    <source>
        <dbReference type="Proteomes" id="UP000256645"/>
    </source>
</evidence>
<gene>
    <name evidence="8" type="ORF">BP6252_01942</name>
</gene>
<dbReference type="SUPFAM" id="SSF51679">
    <property type="entry name" value="Bacterial luciferase-like"/>
    <property type="match status" value="1"/>
</dbReference>
<dbReference type="InterPro" id="IPR016215">
    <property type="entry name" value="NTA_MOA"/>
</dbReference>
<dbReference type="InterPro" id="IPR036661">
    <property type="entry name" value="Luciferase-like_sf"/>
</dbReference>
<organism evidence="8 9">
    <name type="scientific">Coleophoma cylindrospora</name>
    <dbReference type="NCBI Taxonomy" id="1849047"/>
    <lineage>
        <taxon>Eukaryota</taxon>
        <taxon>Fungi</taxon>
        <taxon>Dikarya</taxon>
        <taxon>Ascomycota</taxon>
        <taxon>Pezizomycotina</taxon>
        <taxon>Leotiomycetes</taxon>
        <taxon>Helotiales</taxon>
        <taxon>Dermateaceae</taxon>
        <taxon>Coleophoma</taxon>
    </lineage>
</organism>
<keyword evidence="9" id="KW-1185">Reference proteome</keyword>
<dbReference type="Gene3D" id="3.20.20.30">
    <property type="entry name" value="Luciferase-like domain"/>
    <property type="match status" value="1"/>
</dbReference>
<keyword evidence="3" id="KW-0560">Oxidoreductase</keyword>
<name>A0A3D8SDF5_9HELO</name>
<dbReference type="OrthoDB" id="5561043at2759"/>
<dbReference type="PANTHER" id="PTHR30011">
    <property type="entry name" value="ALKANESULFONATE MONOOXYGENASE-RELATED"/>
    <property type="match status" value="1"/>
</dbReference>
<dbReference type="STRING" id="1849047.A0A3D8SDF5"/>
<keyword evidence="4 8" id="KW-0503">Monooxygenase</keyword>
<reference evidence="8 9" key="1">
    <citation type="journal article" date="2018" name="IMA Fungus">
        <title>IMA Genome-F 9: Draft genome sequence of Annulohypoxylon stygium, Aspergillus mulundensis, Berkeleyomyces basicola (syn. Thielaviopsis basicola), Ceratocystis smalleyi, two Cercospora beticola strains, Coleophoma cylindrospora, Fusarium fracticaudum, Phialophora cf. hyalina, and Morchella septimelata.</title>
        <authorList>
            <person name="Wingfield B.D."/>
            <person name="Bills G.F."/>
            <person name="Dong Y."/>
            <person name="Huang W."/>
            <person name="Nel W.J."/>
            <person name="Swalarsk-Parry B.S."/>
            <person name="Vaghefi N."/>
            <person name="Wilken P.M."/>
            <person name="An Z."/>
            <person name="de Beer Z.W."/>
            <person name="De Vos L."/>
            <person name="Chen L."/>
            <person name="Duong T.A."/>
            <person name="Gao Y."/>
            <person name="Hammerbacher A."/>
            <person name="Kikkert J.R."/>
            <person name="Li Y."/>
            <person name="Li H."/>
            <person name="Li K."/>
            <person name="Li Q."/>
            <person name="Liu X."/>
            <person name="Ma X."/>
            <person name="Naidoo K."/>
            <person name="Pethybridge S.J."/>
            <person name="Sun J."/>
            <person name="Steenkamp E.T."/>
            <person name="van der Nest M.A."/>
            <person name="van Wyk S."/>
            <person name="Wingfield M.J."/>
            <person name="Xiong C."/>
            <person name="Yue Q."/>
            <person name="Zhang X."/>
        </authorList>
    </citation>
    <scope>NUCLEOTIDE SEQUENCE [LARGE SCALE GENOMIC DNA]</scope>
    <source>
        <strain evidence="8 9">BP6252</strain>
    </source>
</reference>
<evidence type="ECO:0000256" key="3">
    <source>
        <dbReference type="ARBA" id="ARBA00023002"/>
    </source>
</evidence>
<keyword evidence="1" id="KW-0285">Flavoprotein</keyword>
<protein>
    <submittedName>
        <fullName evidence="8">Monooxygenase-4</fullName>
    </submittedName>
</protein>
<comment type="caution">
    <text evidence="8">The sequence shown here is derived from an EMBL/GenBank/DDBJ whole genome shotgun (WGS) entry which is preliminary data.</text>
</comment>
<dbReference type="InterPro" id="IPR051260">
    <property type="entry name" value="Diverse_substr_monoxygenases"/>
</dbReference>
<proteinExistence type="inferred from homology"/>
<dbReference type="Proteomes" id="UP000256645">
    <property type="component" value="Unassembled WGS sequence"/>
</dbReference>
<evidence type="ECO:0000256" key="5">
    <source>
        <dbReference type="ARBA" id="ARBA00033748"/>
    </source>
</evidence>
<dbReference type="InterPro" id="IPR011251">
    <property type="entry name" value="Luciferase-like_dom"/>
</dbReference>
<dbReference type="Pfam" id="PF00296">
    <property type="entry name" value="Bac_luciferase"/>
    <property type="match status" value="1"/>
</dbReference>
<evidence type="ECO:0000256" key="6">
    <source>
        <dbReference type="SAM" id="MobiDB-lite"/>
    </source>
</evidence>